<comment type="caution">
    <text evidence="3">The sequence shown here is derived from an EMBL/GenBank/DDBJ whole genome shotgun (WGS) entry which is preliminary data.</text>
</comment>
<protein>
    <submittedName>
        <fullName evidence="3">Uncharacterized protein</fullName>
    </submittedName>
</protein>
<keyword evidence="2" id="KW-0732">Signal</keyword>
<sequence length="305" mass="36214">MRLSVSTLALLLLCTPVLATFAAPVARHLPDPYYPQQPKGELRLNYYYDRTGRWVKFSDWIPFKQKKYVPVFFEDFYSLYGLPPAYRPSDVKESIFFLYASLGSKFRHPRGSLCKIETEEQFHKYRLLMFMETNLLIMRMYLRLGSLYDKRVLYFHDLDVADDLEVSFLIARTYYTEAQKYWQEAKKYAGLAHAYPFELDLPTIETHRFEIVNGKLDFERIIDRHLVRIEAKLDTTAAFLDEHGRPRPVKEKMLEDVSRIYDEKFPADPLEKPVLNPHWNEKPLFNDTDDMFAPLDQPLPPYQER</sequence>
<evidence type="ECO:0000313" key="3">
    <source>
        <dbReference type="EMBL" id="KAB2930390.1"/>
    </source>
</evidence>
<evidence type="ECO:0000256" key="2">
    <source>
        <dbReference type="SAM" id="SignalP"/>
    </source>
</evidence>
<feature type="chain" id="PRO_5032382676" evidence="2">
    <location>
        <begin position="23"/>
        <end position="305"/>
    </location>
</feature>
<evidence type="ECO:0000313" key="4">
    <source>
        <dbReference type="Proteomes" id="UP000460298"/>
    </source>
</evidence>
<dbReference type="Proteomes" id="UP000460298">
    <property type="component" value="Unassembled WGS sequence"/>
</dbReference>
<dbReference type="AlphaFoldDB" id="A0A833GYS5"/>
<reference evidence="3 4" key="1">
    <citation type="submission" date="2019-10" db="EMBL/GenBank/DDBJ databases">
        <title>Extracellular Electron Transfer in a Candidatus Methanoperedens spp. Enrichment Culture.</title>
        <authorList>
            <person name="Berger S."/>
            <person name="Rangel Shaw D."/>
            <person name="Berben T."/>
            <person name="In 'T Zandt M."/>
            <person name="Frank J."/>
            <person name="Reimann J."/>
            <person name="Jetten M.S.M."/>
            <person name="Welte C.U."/>
        </authorList>
    </citation>
    <scope>NUCLEOTIDE SEQUENCE [LARGE SCALE GENOMIC DNA]</scope>
    <source>
        <strain evidence="3">SB12</strain>
    </source>
</reference>
<organism evidence="3 4">
    <name type="scientific">Leptonema illini</name>
    <dbReference type="NCBI Taxonomy" id="183"/>
    <lineage>
        <taxon>Bacteria</taxon>
        <taxon>Pseudomonadati</taxon>
        <taxon>Spirochaetota</taxon>
        <taxon>Spirochaetia</taxon>
        <taxon>Leptospirales</taxon>
        <taxon>Leptospiraceae</taxon>
        <taxon>Leptonema</taxon>
    </lineage>
</organism>
<evidence type="ECO:0000256" key="1">
    <source>
        <dbReference type="SAM" id="MobiDB-lite"/>
    </source>
</evidence>
<feature type="signal peptide" evidence="2">
    <location>
        <begin position="1"/>
        <end position="22"/>
    </location>
</feature>
<proteinExistence type="predicted"/>
<dbReference type="EMBL" id="WBUI01000021">
    <property type="protein sequence ID" value="KAB2930390.1"/>
    <property type="molecule type" value="Genomic_DNA"/>
</dbReference>
<accession>A0A833GYS5</accession>
<gene>
    <name evidence="3" type="ORF">F9K24_17150</name>
</gene>
<name>A0A833GYS5_9LEPT</name>
<feature type="region of interest" description="Disordered" evidence="1">
    <location>
        <begin position="286"/>
        <end position="305"/>
    </location>
</feature>